<evidence type="ECO:0000313" key="2">
    <source>
        <dbReference type="Proteomes" id="UP000318733"/>
    </source>
</evidence>
<accession>A0A556MIE9</accession>
<dbReference type="SUPFAM" id="SSF100950">
    <property type="entry name" value="NagB/RpiA/CoA transferase-like"/>
    <property type="match status" value="1"/>
</dbReference>
<dbReference type="Proteomes" id="UP000318733">
    <property type="component" value="Unassembled WGS sequence"/>
</dbReference>
<keyword evidence="2" id="KW-1185">Reference proteome</keyword>
<dbReference type="AlphaFoldDB" id="A0A556MIE9"/>
<reference evidence="1 2" key="1">
    <citation type="submission" date="2019-07" db="EMBL/GenBank/DDBJ databases">
        <authorList>
            <person name="Huq M.A."/>
        </authorList>
    </citation>
    <scope>NUCLEOTIDE SEQUENCE [LARGE SCALE GENOMIC DNA]</scope>
    <source>
        <strain evidence="1 2">MAH-19</strain>
    </source>
</reference>
<dbReference type="Pfam" id="PF01144">
    <property type="entry name" value="CoA_trans"/>
    <property type="match status" value="1"/>
</dbReference>
<dbReference type="OrthoDB" id="9777193at2"/>
<dbReference type="PANTHER" id="PTHR13707:SF23">
    <property type="entry name" value="SUCCINYL-COA:3-KETOACID-COENZYME A TRANSFERASE"/>
    <property type="match status" value="1"/>
</dbReference>
<evidence type="ECO:0008006" key="3">
    <source>
        <dbReference type="Google" id="ProtNLM"/>
    </source>
</evidence>
<dbReference type="RefSeq" id="WP_144249727.1">
    <property type="nucleotide sequence ID" value="NZ_VLPK01000003.1"/>
</dbReference>
<organism evidence="1 2">
    <name type="scientific">Mucilaginibacter corticis</name>
    <dbReference type="NCBI Taxonomy" id="2597670"/>
    <lineage>
        <taxon>Bacteria</taxon>
        <taxon>Pseudomonadati</taxon>
        <taxon>Bacteroidota</taxon>
        <taxon>Sphingobacteriia</taxon>
        <taxon>Sphingobacteriales</taxon>
        <taxon>Sphingobacteriaceae</taxon>
        <taxon>Mucilaginibacter</taxon>
    </lineage>
</organism>
<dbReference type="GO" id="GO:0008260">
    <property type="term" value="F:succinyl-CoA:3-oxo-acid CoA-transferase activity"/>
    <property type="evidence" value="ECO:0007669"/>
    <property type="project" value="TreeGrafter"/>
</dbReference>
<comment type="caution">
    <text evidence="1">The sequence shown here is derived from an EMBL/GenBank/DDBJ whole genome shotgun (WGS) entry which is preliminary data.</text>
</comment>
<evidence type="ECO:0000313" key="1">
    <source>
        <dbReference type="EMBL" id="TSJ39690.1"/>
    </source>
</evidence>
<dbReference type="EMBL" id="VLPK01000003">
    <property type="protein sequence ID" value="TSJ39690.1"/>
    <property type="molecule type" value="Genomic_DNA"/>
</dbReference>
<dbReference type="Gene3D" id="3.40.1080.10">
    <property type="entry name" value="Glutaconate Coenzyme A-transferase"/>
    <property type="match status" value="1"/>
</dbReference>
<dbReference type="PANTHER" id="PTHR13707">
    <property type="entry name" value="KETOACID-COENZYME A TRANSFERASE"/>
    <property type="match status" value="1"/>
</dbReference>
<dbReference type="InterPro" id="IPR037171">
    <property type="entry name" value="NagB/RpiA_transferase-like"/>
</dbReference>
<name>A0A556MIE9_9SPHI</name>
<dbReference type="InterPro" id="IPR004165">
    <property type="entry name" value="CoA_trans_fam_I"/>
</dbReference>
<gene>
    <name evidence="1" type="ORF">FO440_18295</name>
</gene>
<protein>
    <recommendedName>
        <fullName evidence="3">Succinyl-CoA--3-ketoacid-CoA transferase</fullName>
    </recommendedName>
</protein>
<sequence length="109" mass="12390">MYTIFKDARQATADIPDGATLMLEGFGLCGIPENGIAALLISGVKDLTCISNNAVFEDFDIGLLLHRQRFKKMITSYVGEKYLMPRHQVTWFGFAFCWKINSLKNLEFY</sequence>
<proteinExistence type="predicted"/>